<comment type="caution">
    <text evidence="3">The sequence shown here is derived from an EMBL/GenBank/DDBJ whole genome shotgun (WGS) entry which is preliminary data.</text>
</comment>
<dbReference type="InterPro" id="IPR040554">
    <property type="entry name" value="KPWE_PEX14_dom"/>
</dbReference>
<evidence type="ECO:0000259" key="1">
    <source>
        <dbReference type="Pfam" id="PF17733"/>
    </source>
</evidence>
<dbReference type="Pfam" id="PF17733">
    <property type="entry name" value="KPWE_dom"/>
    <property type="match status" value="1"/>
</dbReference>
<protein>
    <submittedName>
        <fullName evidence="3">Uncharacterized protein</fullName>
    </submittedName>
</protein>
<name>A0A7J7J777_BUGNE</name>
<evidence type="ECO:0000259" key="2">
    <source>
        <dbReference type="Pfam" id="PF25871"/>
    </source>
</evidence>
<reference evidence="3" key="1">
    <citation type="submission" date="2020-06" db="EMBL/GenBank/DDBJ databases">
        <title>Draft genome of Bugula neritina, a colonial animal packing powerful symbionts and potential medicines.</title>
        <authorList>
            <person name="Rayko M."/>
        </authorList>
    </citation>
    <scope>NUCLEOTIDE SEQUENCE [LARGE SCALE GENOMIC DNA]</scope>
    <source>
        <strain evidence="3">Kwan_BN1</strain>
    </source>
</reference>
<proteinExistence type="predicted"/>
<dbReference type="InterPro" id="IPR058841">
    <property type="entry name" value="HTH_76"/>
</dbReference>
<evidence type="ECO:0000313" key="4">
    <source>
        <dbReference type="Proteomes" id="UP000593567"/>
    </source>
</evidence>
<feature type="domain" description="PEX14-like helix-turn-helix" evidence="2">
    <location>
        <begin position="125"/>
        <end position="176"/>
    </location>
</feature>
<dbReference type="AlphaFoldDB" id="A0A7J7J777"/>
<gene>
    <name evidence="3" type="ORF">EB796_019680</name>
</gene>
<keyword evidence="4" id="KW-1185">Reference proteome</keyword>
<dbReference type="Proteomes" id="UP000593567">
    <property type="component" value="Unassembled WGS sequence"/>
</dbReference>
<dbReference type="Pfam" id="PF25871">
    <property type="entry name" value="HTH_76"/>
    <property type="match status" value="1"/>
</dbReference>
<organism evidence="3 4">
    <name type="scientific">Bugula neritina</name>
    <name type="common">Brown bryozoan</name>
    <name type="synonym">Sertularia neritina</name>
    <dbReference type="NCBI Taxonomy" id="10212"/>
    <lineage>
        <taxon>Eukaryota</taxon>
        <taxon>Metazoa</taxon>
        <taxon>Spiralia</taxon>
        <taxon>Lophotrochozoa</taxon>
        <taxon>Bryozoa</taxon>
        <taxon>Gymnolaemata</taxon>
        <taxon>Cheilostomatida</taxon>
        <taxon>Flustrina</taxon>
        <taxon>Buguloidea</taxon>
        <taxon>Bugulidae</taxon>
        <taxon>Bugula</taxon>
    </lineage>
</organism>
<dbReference type="EMBL" id="VXIV02002919">
    <property type="protein sequence ID" value="KAF6022012.1"/>
    <property type="molecule type" value="Genomic_DNA"/>
</dbReference>
<feature type="domain" description="Peroxisomal membrane protein PEX14-like KPWE" evidence="1">
    <location>
        <begin position="221"/>
        <end position="267"/>
    </location>
</feature>
<accession>A0A7J7J777</accession>
<evidence type="ECO:0000313" key="3">
    <source>
        <dbReference type="EMBL" id="KAF6022012.1"/>
    </source>
</evidence>
<sequence>MTNMSVVEAPHSKKTIGQLSDIEKNPCWEASQTTSLNLNLRCLIGVYRKIILTRICAATLFKTIETVRSFGTVLLNRGRYRELSHLYHQIMTEPKLKHFTESSVAFSHPLNELSEDTEALSPDLLLKYKQYNFKEDGEFVDGWRHLSTSFKHQKDDALVARQLISAKLFYFSRKFNLTEKMSTLLKDEVLNSLTNQVDDFSSQQIETEAKGVDLAPQEQPPRPLSFKQVMEYIERGEEVPGTETIVVEPTNEPVTSCTKELPRKPWE</sequence>
<dbReference type="OrthoDB" id="9936937at2759"/>